<sequence length="356" mass="39482">MVITGVLGDLGGSLPVENVQALASKNPKNIPLRYIRPELEFDKLLVDGFLQIPVIDMSNLVIGQVGYDEELAKLHRACKEWGFFQLLNHGASEAIEHMKVAAKEFFSLPLEEKMACAQLPNNIEGYGQAFVVSEDQKLDWGDMLLILPLPASRRNMKFWPQNPASFKPTLEEYSSKLRSISMSLLGLMAKNLGVNPAELTSKFEDCIQIMRMNYYPPCVHADKVTGLAPHSDSVGLTLLIQVNEVQGLQIRKDLKWVPIEPLPGAIIVNIGDILEILSNGEYSSIEHRAVVNVEKERLSIAAFHSPNVEANVGPLPDLAAKEGAKYKTISNEDFMKLVISNKLDGKSLLDQLCIKH</sequence>
<proteinExistence type="inferred from homology"/>
<reference evidence="7" key="1">
    <citation type="submission" date="2022-12" db="EMBL/GenBank/DDBJ databases">
        <title>Draft genome assemblies for two species of Escallonia (Escalloniales).</title>
        <authorList>
            <person name="Chanderbali A."/>
            <person name="Dervinis C."/>
            <person name="Anghel I."/>
            <person name="Soltis D."/>
            <person name="Soltis P."/>
            <person name="Zapata F."/>
        </authorList>
    </citation>
    <scope>NUCLEOTIDE SEQUENCE</scope>
    <source>
        <strain evidence="7">UCBG64.0493</strain>
        <tissue evidence="7">Leaf</tissue>
    </source>
</reference>
<gene>
    <name evidence="7" type="ORF">RJ639_008680</name>
</gene>
<dbReference type="InterPro" id="IPR050295">
    <property type="entry name" value="Plant_2OG-oxidoreductases"/>
</dbReference>
<dbReference type="Pfam" id="PF14226">
    <property type="entry name" value="DIOX_N"/>
    <property type="match status" value="1"/>
</dbReference>
<evidence type="ECO:0000256" key="4">
    <source>
        <dbReference type="ARBA" id="ARBA00023004"/>
    </source>
</evidence>
<name>A0AA88VVD2_9ASTE</name>
<dbReference type="Proteomes" id="UP001188597">
    <property type="component" value="Unassembled WGS sequence"/>
</dbReference>
<dbReference type="PANTHER" id="PTHR47991">
    <property type="entry name" value="OXOGLUTARATE/IRON-DEPENDENT DIOXYGENASE"/>
    <property type="match status" value="1"/>
</dbReference>
<dbReference type="InterPro" id="IPR044861">
    <property type="entry name" value="IPNS-like_FE2OG_OXY"/>
</dbReference>
<accession>A0AA88VVD2</accession>
<dbReference type="GO" id="GO:0046872">
    <property type="term" value="F:metal ion binding"/>
    <property type="evidence" value="ECO:0007669"/>
    <property type="project" value="UniProtKB-KW"/>
</dbReference>
<dbReference type="InterPro" id="IPR005123">
    <property type="entry name" value="Oxoglu/Fe-dep_dioxygenase_dom"/>
</dbReference>
<dbReference type="GO" id="GO:0016705">
    <property type="term" value="F:oxidoreductase activity, acting on paired donors, with incorporation or reduction of molecular oxygen"/>
    <property type="evidence" value="ECO:0007669"/>
    <property type="project" value="UniProtKB-ARBA"/>
</dbReference>
<dbReference type="Pfam" id="PF03171">
    <property type="entry name" value="2OG-FeII_Oxy"/>
    <property type="match status" value="1"/>
</dbReference>
<evidence type="ECO:0000313" key="8">
    <source>
        <dbReference type="Proteomes" id="UP001188597"/>
    </source>
</evidence>
<comment type="similarity">
    <text evidence="1 5">Belongs to the iron/ascorbate-dependent oxidoreductase family.</text>
</comment>
<dbReference type="AlphaFoldDB" id="A0AA88VVD2"/>
<keyword evidence="4 5" id="KW-0408">Iron</keyword>
<evidence type="ECO:0000313" key="7">
    <source>
        <dbReference type="EMBL" id="KAK3014179.1"/>
    </source>
</evidence>
<dbReference type="SUPFAM" id="SSF51197">
    <property type="entry name" value="Clavaminate synthase-like"/>
    <property type="match status" value="1"/>
</dbReference>
<dbReference type="InterPro" id="IPR027443">
    <property type="entry name" value="IPNS-like_sf"/>
</dbReference>
<protein>
    <recommendedName>
        <fullName evidence="6">Fe2OG dioxygenase domain-containing protein</fullName>
    </recommendedName>
</protein>
<keyword evidence="3 5" id="KW-0560">Oxidoreductase</keyword>
<comment type="caution">
    <text evidence="7">The sequence shown here is derived from an EMBL/GenBank/DDBJ whole genome shotgun (WGS) entry which is preliminary data.</text>
</comment>
<evidence type="ECO:0000256" key="1">
    <source>
        <dbReference type="ARBA" id="ARBA00008056"/>
    </source>
</evidence>
<dbReference type="PROSITE" id="PS51471">
    <property type="entry name" value="FE2OG_OXY"/>
    <property type="match status" value="1"/>
</dbReference>
<evidence type="ECO:0000256" key="2">
    <source>
        <dbReference type="ARBA" id="ARBA00022723"/>
    </source>
</evidence>
<dbReference type="InterPro" id="IPR026992">
    <property type="entry name" value="DIOX_N"/>
</dbReference>
<keyword evidence="8" id="KW-1185">Reference proteome</keyword>
<evidence type="ECO:0000256" key="3">
    <source>
        <dbReference type="ARBA" id="ARBA00023002"/>
    </source>
</evidence>
<dbReference type="EMBL" id="JAVXUP010001241">
    <property type="protein sequence ID" value="KAK3014179.1"/>
    <property type="molecule type" value="Genomic_DNA"/>
</dbReference>
<dbReference type="FunFam" id="2.60.120.330:FF:000001">
    <property type="entry name" value="Protein SRG1"/>
    <property type="match status" value="1"/>
</dbReference>
<evidence type="ECO:0000256" key="5">
    <source>
        <dbReference type="RuleBase" id="RU003682"/>
    </source>
</evidence>
<feature type="domain" description="Fe2OG dioxygenase" evidence="6">
    <location>
        <begin position="202"/>
        <end position="306"/>
    </location>
</feature>
<keyword evidence="2 5" id="KW-0479">Metal-binding</keyword>
<evidence type="ECO:0000259" key="6">
    <source>
        <dbReference type="PROSITE" id="PS51471"/>
    </source>
</evidence>
<organism evidence="7 8">
    <name type="scientific">Escallonia herrerae</name>
    <dbReference type="NCBI Taxonomy" id="1293975"/>
    <lineage>
        <taxon>Eukaryota</taxon>
        <taxon>Viridiplantae</taxon>
        <taxon>Streptophyta</taxon>
        <taxon>Embryophyta</taxon>
        <taxon>Tracheophyta</taxon>
        <taxon>Spermatophyta</taxon>
        <taxon>Magnoliopsida</taxon>
        <taxon>eudicotyledons</taxon>
        <taxon>Gunneridae</taxon>
        <taxon>Pentapetalae</taxon>
        <taxon>asterids</taxon>
        <taxon>campanulids</taxon>
        <taxon>Escalloniales</taxon>
        <taxon>Escalloniaceae</taxon>
        <taxon>Escallonia</taxon>
    </lineage>
</organism>
<dbReference type="Gene3D" id="2.60.120.330">
    <property type="entry name" value="B-lactam Antibiotic, Isopenicillin N Synthase, Chain"/>
    <property type="match status" value="1"/>
</dbReference>